<sequence>MLSFNFLWTPFGNYEFGFYFFGKIPAQRIEAGPIPLKY</sequence>
<evidence type="ECO:0000313" key="2">
    <source>
        <dbReference type="Proteomes" id="UP000058857"/>
    </source>
</evidence>
<accession>A0A0S2IRH7</accession>
<dbReference type="AlphaFoldDB" id="A0A0S2IRH7"/>
<organism evidence="1">
    <name type="scientific">Leptospira borgpetersenii serovar Ballum</name>
    <dbReference type="NCBI Taxonomy" id="280505"/>
    <lineage>
        <taxon>Bacteria</taxon>
        <taxon>Pseudomonadati</taxon>
        <taxon>Spirochaetota</taxon>
        <taxon>Spirochaetia</taxon>
        <taxon>Leptospirales</taxon>
        <taxon>Leptospiraceae</taxon>
        <taxon>Leptospira</taxon>
    </lineage>
</organism>
<proteinExistence type="predicted"/>
<evidence type="ECO:0000313" key="1">
    <source>
        <dbReference type="EMBL" id="ALO26216.1"/>
    </source>
</evidence>
<reference evidence="1 2" key="1">
    <citation type="journal article" date="2015" name="PLoS Negl. Trop. Dis.">
        <title>Distribution of Plasmids in Distinct Leptospira Pathogenic Species.</title>
        <authorList>
            <person name="Wang Y."/>
            <person name="Zhuang X."/>
            <person name="Zhong Y."/>
            <person name="Zhang C."/>
            <person name="Zhang Y."/>
            <person name="Zeng L."/>
            <person name="Zhu Y."/>
            <person name="He P."/>
            <person name="Dong K."/>
            <person name="Pal U."/>
            <person name="Guo X."/>
            <person name="Qin J."/>
        </authorList>
    </citation>
    <scope>NUCLEOTIDE SEQUENCE [LARGE SCALE GENOMIC DNA]</scope>
    <source>
        <strain evidence="1 2">56604</strain>
    </source>
</reference>
<gene>
    <name evidence="1" type="ORF">LBBP_01941</name>
</gene>
<name>A0A0S2IRH7_LEPBO</name>
<dbReference type="EMBL" id="CP012029">
    <property type="protein sequence ID" value="ALO26216.1"/>
    <property type="molecule type" value="Genomic_DNA"/>
</dbReference>
<protein>
    <submittedName>
        <fullName evidence="1">Uncharacterized protein</fullName>
    </submittedName>
</protein>
<dbReference type="Proteomes" id="UP000058857">
    <property type="component" value="Chromosome 1"/>
</dbReference>
<dbReference type="PATRIC" id="fig|280505.15.peg.1904"/>